<dbReference type="GO" id="GO:0007076">
    <property type="term" value="P:mitotic chromosome condensation"/>
    <property type="evidence" value="ECO:0007669"/>
    <property type="project" value="InterPro"/>
</dbReference>
<dbReference type="InterPro" id="IPR024324">
    <property type="entry name" value="Condensin_cplx_su1_N"/>
</dbReference>
<dbReference type="GO" id="GO:0042393">
    <property type="term" value="F:histone binding"/>
    <property type="evidence" value="ECO:0007669"/>
    <property type="project" value="TreeGrafter"/>
</dbReference>
<reference evidence="3" key="2">
    <citation type="submission" date="2023-05" db="EMBL/GenBank/DDBJ databases">
        <authorList>
            <person name="Fouks B."/>
        </authorList>
    </citation>
    <scope>NUCLEOTIDE SEQUENCE</scope>
    <source>
        <strain evidence="3">Stay&amp;Tobe</strain>
        <tissue evidence="3">Testes</tissue>
    </source>
</reference>
<dbReference type="InterPro" id="IPR016024">
    <property type="entry name" value="ARM-type_fold"/>
</dbReference>
<dbReference type="Gene3D" id="1.25.10.10">
    <property type="entry name" value="Leucine-rich Repeat Variant"/>
    <property type="match status" value="1"/>
</dbReference>
<evidence type="ECO:0000256" key="1">
    <source>
        <dbReference type="ARBA" id="ARBA00023067"/>
    </source>
</evidence>
<feature type="non-terminal residue" evidence="3">
    <location>
        <position position="578"/>
    </location>
</feature>
<dbReference type="GO" id="GO:0000796">
    <property type="term" value="C:condensin complex"/>
    <property type="evidence" value="ECO:0007669"/>
    <property type="project" value="TreeGrafter"/>
</dbReference>
<dbReference type="EMBL" id="JASPKZ010006441">
    <property type="protein sequence ID" value="KAJ9587397.1"/>
    <property type="molecule type" value="Genomic_DNA"/>
</dbReference>
<keyword evidence="1" id="KW-0226">DNA condensation</keyword>
<reference evidence="3" key="1">
    <citation type="journal article" date="2023" name="IScience">
        <title>Live-bearing cockroach genome reveals convergent evolutionary mechanisms linked to viviparity in insects and beyond.</title>
        <authorList>
            <person name="Fouks B."/>
            <person name="Harrison M.C."/>
            <person name="Mikhailova A.A."/>
            <person name="Marchal E."/>
            <person name="English S."/>
            <person name="Carruthers M."/>
            <person name="Jennings E.C."/>
            <person name="Chiamaka E.L."/>
            <person name="Frigard R.A."/>
            <person name="Pippel M."/>
            <person name="Attardo G.M."/>
            <person name="Benoit J.B."/>
            <person name="Bornberg-Bauer E."/>
            <person name="Tobe S.S."/>
        </authorList>
    </citation>
    <scope>NUCLEOTIDE SEQUENCE</scope>
    <source>
        <strain evidence="3">Stay&amp;Tobe</strain>
    </source>
</reference>
<feature type="domain" description="Condensin complex subunit 1 N-terminal" evidence="2">
    <location>
        <begin position="99"/>
        <end position="264"/>
    </location>
</feature>
<name>A0AAD8EF36_DIPPU</name>
<dbReference type="Pfam" id="PF12922">
    <property type="entry name" value="Cnd1_N"/>
    <property type="match status" value="1"/>
</dbReference>
<comment type="caution">
    <text evidence="3">The sequence shown here is derived from an EMBL/GenBank/DDBJ whole genome shotgun (WGS) entry which is preliminary data.</text>
</comment>
<dbReference type="AlphaFoldDB" id="A0AAD8EF36"/>
<dbReference type="Pfam" id="PF20168">
    <property type="entry name" value="PDS5"/>
    <property type="match status" value="1"/>
</dbReference>
<sequence length="578" mass="66383">VIHIRIMLDVEFVIPSNKDELLQQESGQYSVKNVYSLPELSQKLSDMKSKVYFYFFVFIIFFFSECKNTISESGVDFILDEFDTLFSVLVHFKQADLSLLSKGWNIIIKGYSALSSSLGVIFDEDDLDNDMQFKMLNITKMMTYILTQMMQSFEDKLSQKTSNGILIETGKGRKKTNKKPEYDDFNWEEKSNNAFILLYNILQLPLNKLWDPPLAEEEFVNLIADSCYKAMEDPAIASAKLKYLRETHFQILGILIKRYNHGLSCSFKIIHLLKRYEHLVSPLAQGIVQLVREFGCHGIVRELVREIGETDSSDLIQDTSGTRAYSQFLVEVAENIPELILPAMGLLTAHLSGESYAMRMCVLGIMGEIVLRLLSLDDLDDNSRDMRDQFLDHLEDHLHDVNAFVRVKVLQIWQRLCQEKSIPLSRQSQILKLVVGRLHDKSSNVKKNALQLVTAFLEGNPFAAKLSLEELKEQLAKEINKLKNLEGRSGSEEERRKQITEHGREQAWIECEPEIADVIKNILVSGRREDEPATQVLTQNSLADALEEIRVKIGQKQYLEAYYLLRNTEKQFPGAEQM</sequence>
<gene>
    <name evidence="3" type="ORF">L9F63_019072</name>
</gene>
<protein>
    <recommendedName>
        <fullName evidence="2">Condensin complex subunit 1 N-terminal domain-containing protein</fullName>
    </recommendedName>
</protein>
<accession>A0AAD8EF36</accession>
<organism evidence="3 4">
    <name type="scientific">Diploptera punctata</name>
    <name type="common">Pacific beetle cockroach</name>
    <dbReference type="NCBI Taxonomy" id="6984"/>
    <lineage>
        <taxon>Eukaryota</taxon>
        <taxon>Metazoa</taxon>
        <taxon>Ecdysozoa</taxon>
        <taxon>Arthropoda</taxon>
        <taxon>Hexapoda</taxon>
        <taxon>Insecta</taxon>
        <taxon>Pterygota</taxon>
        <taxon>Neoptera</taxon>
        <taxon>Polyneoptera</taxon>
        <taxon>Dictyoptera</taxon>
        <taxon>Blattodea</taxon>
        <taxon>Blaberoidea</taxon>
        <taxon>Blaberidae</taxon>
        <taxon>Diplopterinae</taxon>
        <taxon>Diploptera</taxon>
    </lineage>
</organism>
<feature type="non-terminal residue" evidence="3">
    <location>
        <position position="1"/>
    </location>
</feature>
<proteinExistence type="predicted"/>
<evidence type="ECO:0000313" key="4">
    <source>
        <dbReference type="Proteomes" id="UP001233999"/>
    </source>
</evidence>
<dbReference type="GO" id="GO:0000779">
    <property type="term" value="C:condensed chromosome, centromeric region"/>
    <property type="evidence" value="ECO:0007669"/>
    <property type="project" value="TreeGrafter"/>
</dbReference>
<dbReference type="InterPro" id="IPR026971">
    <property type="entry name" value="CND1/NCAPD3"/>
</dbReference>
<dbReference type="InterPro" id="IPR011989">
    <property type="entry name" value="ARM-like"/>
</dbReference>
<keyword evidence="4" id="KW-1185">Reference proteome</keyword>
<evidence type="ECO:0000259" key="2">
    <source>
        <dbReference type="Pfam" id="PF12922"/>
    </source>
</evidence>
<evidence type="ECO:0000313" key="3">
    <source>
        <dbReference type="EMBL" id="KAJ9587397.1"/>
    </source>
</evidence>
<dbReference type="GO" id="GO:0010032">
    <property type="term" value="P:meiotic chromosome condensation"/>
    <property type="evidence" value="ECO:0007669"/>
    <property type="project" value="TreeGrafter"/>
</dbReference>
<dbReference type="PANTHER" id="PTHR14222:SF2">
    <property type="entry name" value="CONDENSIN COMPLEX SUBUNIT 1"/>
    <property type="match status" value="1"/>
</dbReference>
<dbReference type="SUPFAM" id="SSF48371">
    <property type="entry name" value="ARM repeat"/>
    <property type="match status" value="1"/>
</dbReference>
<dbReference type="PANTHER" id="PTHR14222">
    <property type="entry name" value="CONDENSIN"/>
    <property type="match status" value="1"/>
</dbReference>
<dbReference type="Proteomes" id="UP001233999">
    <property type="component" value="Unassembled WGS sequence"/>
</dbReference>